<reference evidence="3 4" key="1">
    <citation type="submission" date="2022-04" db="EMBL/GenBank/DDBJ databases">
        <title>Diverse halophilic archaea isolated from saline environments.</title>
        <authorList>
            <person name="Cui H.-L."/>
        </authorList>
    </citation>
    <scope>NUCLEOTIDE SEQUENCE [LARGE SCALE GENOMIC DNA]</scope>
    <source>
        <strain evidence="3 4">XZYJT49</strain>
    </source>
</reference>
<evidence type="ECO:0000259" key="2">
    <source>
        <dbReference type="Pfam" id="PF07885"/>
    </source>
</evidence>
<evidence type="ECO:0000313" key="4">
    <source>
        <dbReference type="Proteomes" id="UP000830729"/>
    </source>
</evidence>
<evidence type="ECO:0000313" key="3">
    <source>
        <dbReference type="EMBL" id="UPV73887.1"/>
    </source>
</evidence>
<dbReference type="SUPFAM" id="SSF81324">
    <property type="entry name" value="Voltage-gated potassium channels"/>
    <property type="match status" value="1"/>
</dbReference>
<keyword evidence="1" id="KW-0812">Transmembrane</keyword>
<keyword evidence="4" id="KW-1185">Reference proteome</keyword>
<dbReference type="GeneID" id="72186583"/>
<accession>A0A8U0HSM8</accession>
<dbReference type="InterPro" id="IPR013099">
    <property type="entry name" value="K_chnl_dom"/>
</dbReference>
<keyword evidence="3" id="KW-0406">Ion transport</keyword>
<organism evidence="3 4">
    <name type="scientific">Halorussus limi</name>
    <dbReference type="NCBI Taxonomy" id="2938695"/>
    <lineage>
        <taxon>Archaea</taxon>
        <taxon>Methanobacteriati</taxon>
        <taxon>Methanobacteriota</taxon>
        <taxon>Stenosarchaea group</taxon>
        <taxon>Halobacteria</taxon>
        <taxon>Halobacteriales</taxon>
        <taxon>Haladaptataceae</taxon>
        <taxon>Halorussus</taxon>
    </lineage>
</organism>
<sequence length="346" mass="37880">MLSRRHSLRTMTTENLFFLALGSLLLISSIIDLLWTTLWANGGAGPLSTRLTTGAWRGLRTLGGGQTRLLNLAGPIILTLMLTMWVALIWGGWTFIFAGGENALTDTRDTGPISWAERTYFVAYSLFTMGNGDFTPTDGIWQIATSLTTASGMLFVTMGVSYVLSVLGAVVDKRSFASTVTGIGTRSEAFVRDGWNGEDLSELDLPLDTLASDVGRLAKQHKAYPILHYYHSNEEDDASALAVAIFDEALTMLRFGVPEDHRPNTPLLNTARSSTQAYLQTLHSMGIQPADETPPPPDLDCLREAGVPTVSDEEFAQALDELSERRRKLLGAVTADAWYWPSENNE</sequence>
<protein>
    <submittedName>
        <fullName evidence="3">Potassium channel family protein</fullName>
    </submittedName>
</protein>
<feature type="domain" description="Potassium channel" evidence="2">
    <location>
        <begin position="85"/>
        <end position="167"/>
    </location>
</feature>
<feature type="transmembrane region" description="Helical" evidence="1">
    <location>
        <begin position="16"/>
        <end position="40"/>
    </location>
</feature>
<dbReference type="RefSeq" id="WP_248649937.1">
    <property type="nucleotide sequence ID" value="NZ_CP096659.1"/>
</dbReference>
<dbReference type="AlphaFoldDB" id="A0A8U0HSM8"/>
<feature type="transmembrane region" description="Helical" evidence="1">
    <location>
        <begin position="76"/>
        <end position="98"/>
    </location>
</feature>
<feature type="transmembrane region" description="Helical" evidence="1">
    <location>
        <begin position="152"/>
        <end position="171"/>
    </location>
</feature>
<evidence type="ECO:0000256" key="1">
    <source>
        <dbReference type="SAM" id="Phobius"/>
    </source>
</evidence>
<keyword evidence="3" id="KW-0813">Transport</keyword>
<dbReference type="Pfam" id="PF07885">
    <property type="entry name" value="Ion_trans_2"/>
    <property type="match status" value="1"/>
</dbReference>
<gene>
    <name evidence="3" type="ORF">M0R89_15250</name>
</gene>
<dbReference type="Gene3D" id="1.10.287.70">
    <property type="match status" value="1"/>
</dbReference>
<dbReference type="KEGG" id="halx:M0R89_15250"/>
<proteinExistence type="predicted"/>
<dbReference type="GO" id="GO:0034220">
    <property type="term" value="P:monoatomic ion transmembrane transport"/>
    <property type="evidence" value="ECO:0007669"/>
    <property type="project" value="UniProtKB-KW"/>
</dbReference>
<dbReference type="EMBL" id="CP096659">
    <property type="protein sequence ID" value="UPV73887.1"/>
    <property type="molecule type" value="Genomic_DNA"/>
</dbReference>
<name>A0A8U0HSM8_9EURY</name>
<keyword evidence="1" id="KW-1133">Transmembrane helix</keyword>
<dbReference type="Proteomes" id="UP000830729">
    <property type="component" value="Chromosome"/>
</dbReference>
<keyword evidence="1" id="KW-0472">Membrane</keyword>
<keyword evidence="3" id="KW-0407">Ion channel</keyword>